<gene>
    <name evidence="3" type="ORF">HR15_06135</name>
</gene>
<dbReference type="InterPro" id="IPR036249">
    <property type="entry name" value="Thioredoxin-like_sf"/>
</dbReference>
<keyword evidence="1" id="KW-0732">Signal</keyword>
<dbReference type="AlphaFoldDB" id="A0A0A2F9D2"/>
<evidence type="ECO:0000313" key="3">
    <source>
        <dbReference type="EMBL" id="KGN87593.1"/>
    </source>
</evidence>
<evidence type="ECO:0000313" key="4">
    <source>
        <dbReference type="Proteomes" id="UP000030146"/>
    </source>
</evidence>
<reference evidence="3 4" key="1">
    <citation type="submission" date="2014-08" db="EMBL/GenBank/DDBJ databases">
        <title>Porphyromonas gulae strain:COT-052_OH3439 Genome sequencing.</title>
        <authorList>
            <person name="Wallis C."/>
            <person name="Deusch O."/>
            <person name="O'Flynn C."/>
            <person name="Davis I."/>
            <person name="Jospin G."/>
            <person name="Darling A.E."/>
            <person name="Coil D.A."/>
            <person name="Alexiev A."/>
            <person name="Horsfall A."/>
            <person name="Kirkwood N."/>
            <person name="Harris S."/>
            <person name="Eisen J.A."/>
        </authorList>
    </citation>
    <scope>NUCLEOTIDE SEQUENCE [LARGE SCALE GENOMIC DNA]</scope>
    <source>
        <strain evidence="4">COT-052 OH3439</strain>
    </source>
</reference>
<dbReference type="PATRIC" id="fig|111105.18.peg.1401"/>
<evidence type="ECO:0000259" key="2">
    <source>
        <dbReference type="PROSITE" id="PS51352"/>
    </source>
</evidence>
<accession>A0A0A2F9D2</accession>
<dbReference type="SUPFAM" id="SSF52833">
    <property type="entry name" value="Thioredoxin-like"/>
    <property type="match status" value="1"/>
</dbReference>
<proteinExistence type="predicted"/>
<dbReference type="Proteomes" id="UP000030146">
    <property type="component" value="Unassembled WGS sequence"/>
</dbReference>
<comment type="caution">
    <text evidence="3">The sequence shown here is derived from an EMBL/GenBank/DDBJ whole genome shotgun (WGS) entry which is preliminary data.</text>
</comment>
<feature type="domain" description="Thioredoxin" evidence="2">
    <location>
        <begin position="187"/>
        <end position="311"/>
    </location>
</feature>
<feature type="signal peptide" evidence="1">
    <location>
        <begin position="1"/>
        <end position="26"/>
    </location>
</feature>
<dbReference type="PROSITE" id="PS51257">
    <property type="entry name" value="PROKAR_LIPOPROTEIN"/>
    <property type="match status" value="1"/>
</dbReference>
<dbReference type="Pfam" id="PF17127">
    <property type="entry name" value="DUF5106"/>
    <property type="match status" value="1"/>
</dbReference>
<keyword evidence="4" id="KW-1185">Reference proteome</keyword>
<feature type="chain" id="PRO_5001986702" evidence="1">
    <location>
        <begin position="27"/>
        <end position="327"/>
    </location>
</feature>
<dbReference type="PROSITE" id="PS51352">
    <property type="entry name" value="THIOREDOXIN_2"/>
    <property type="match status" value="1"/>
</dbReference>
<sequence length="327" mass="37738">MYPVMYRRFCMTIGMVALFGSITSFAASCSQQPNKIEQPTDSITSNASVQEPKLAFPLPDIPLSITSPRERASYFVKHYWDEFNFMDSAYLEKPQNMEVSIANFLGVAIALPVDEVKPSIIYPLEKSSGALLELFIKFYKKYLYEPNSPMLNEEYYIPAVAFLMKSPKVSYAERIRLKERYELMLRNRIGTKAEDFIYEQSNGSLHRLSSRFTPNTILVFYEPGCHTCSELIRQLHRDEWLRNLVESKQLSILFIYPDNDKNAWMAGLSDFPDFVEVGINSDGSITDRQLYDIKATPTLYLLENHGYVILKDAQIGVIKEYLKEKKE</sequence>
<dbReference type="Pfam" id="PF13905">
    <property type="entry name" value="Thioredoxin_8"/>
    <property type="match status" value="1"/>
</dbReference>
<dbReference type="InterPro" id="IPR033395">
    <property type="entry name" value="DUF5106"/>
</dbReference>
<dbReference type="InterPro" id="IPR013766">
    <property type="entry name" value="Thioredoxin_domain"/>
</dbReference>
<dbReference type="InterPro" id="IPR012336">
    <property type="entry name" value="Thioredoxin-like_fold"/>
</dbReference>
<protein>
    <submittedName>
        <fullName evidence="3">Thioredoxin-like protein</fullName>
    </submittedName>
</protein>
<dbReference type="EMBL" id="JRAK01000084">
    <property type="protein sequence ID" value="KGN87593.1"/>
    <property type="molecule type" value="Genomic_DNA"/>
</dbReference>
<evidence type="ECO:0000256" key="1">
    <source>
        <dbReference type="SAM" id="SignalP"/>
    </source>
</evidence>
<dbReference type="Gene3D" id="3.40.30.10">
    <property type="entry name" value="Glutaredoxin"/>
    <property type="match status" value="1"/>
</dbReference>
<name>A0A0A2F9D2_9PORP</name>
<organism evidence="3 4">
    <name type="scientific">Porphyromonas gulae</name>
    <dbReference type="NCBI Taxonomy" id="111105"/>
    <lineage>
        <taxon>Bacteria</taxon>
        <taxon>Pseudomonadati</taxon>
        <taxon>Bacteroidota</taxon>
        <taxon>Bacteroidia</taxon>
        <taxon>Bacteroidales</taxon>
        <taxon>Porphyromonadaceae</taxon>
        <taxon>Porphyromonas</taxon>
    </lineage>
</organism>